<proteinExistence type="predicted"/>
<keyword evidence="1" id="KW-0812">Transmembrane</keyword>
<dbReference type="KEGG" id="mech:Q9L42_002180"/>
<gene>
    <name evidence="2" type="ORF">Q9L42_002180</name>
</gene>
<evidence type="ECO:0000256" key="1">
    <source>
        <dbReference type="SAM" id="Phobius"/>
    </source>
</evidence>
<dbReference type="AlphaFoldDB" id="A0AAU7NWE9"/>
<evidence type="ECO:0000313" key="2">
    <source>
        <dbReference type="EMBL" id="XBS20951.1"/>
    </source>
</evidence>
<organism evidence="2 3">
    <name type="scientific">Methylomarinum roseum</name>
    <dbReference type="NCBI Taxonomy" id="3067653"/>
    <lineage>
        <taxon>Bacteria</taxon>
        <taxon>Pseudomonadati</taxon>
        <taxon>Pseudomonadota</taxon>
        <taxon>Gammaproteobacteria</taxon>
        <taxon>Methylococcales</taxon>
        <taxon>Methylococcaceae</taxon>
        <taxon>Methylomarinum</taxon>
    </lineage>
</organism>
<dbReference type="Proteomes" id="UP001225378">
    <property type="component" value="Chromosome"/>
</dbReference>
<dbReference type="RefSeq" id="WP_349431810.1">
    <property type="nucleotide sequence ID" value="NZ_CP157743.1"/>
</dbReference>
<reference evidence="2 3" key="1">
    <citation type="journal article" date="2024" name="Microbiology">
        <title>Methylomarinum rosea sp. nov., a novel halophilic methanotrophic bacterium from the hypersaline Lake Elton.</title>
        <authorList>
            <person name="Suleimanov R.Z."/>
            <person name="Oshkin I.Y."/>
            <person name="Danilova O.V."/>
            <person name="Suzina N.E."/>
            <person name="Dedysh S.N."/>
        </authorList>
    </citation>
    <scope>NUCLEOTIDE SEQUENCE [LARGE SCALE GENOMIC DNA]</scope>
    <source>
        <strain evidence="2 3">Ch1-1</strain>
    </source>
</reference>
<name>A0AAU7NWE9_9GAMM</name>
<sequence length="174" mass="20291">MLFHLFAFSILATFASFISGYVCEKSTLNNLASLFFLGGTFFLITTYSSVFLALLIYGLKRTIAGIRHYFSSTESIKRKALFSQIRLLDQEQRHRLEKQQIHYRNDHRRNTLFRLNNRKHIRLLSKSIDESLASGRDKIPAPAYKSLKKALQKNYRAENIEGLLKLHSKIMTFR</sequence>
<evidence type="ECO:0000313" key="3">
    <source>
        <dbReference type="Proteomes" id="UP001225378"/>
    </source>
</evidence>
<protein>
    <submittedName>
        <fullName evidence="2">Uncharacterized protein</fullName>
    </submittedName>
</protein>
<keyword evidence="1" id="KW-0472">Membrane</keyword>
<dbReference type="EMBL" id="CP157743">
    <property type="protein sequence ID" value="XBS20951.1"/>
    <property type="molecule type" value="Genomic_DNA"/>
</dbReference>
<accession>A0AAU7NWE9</accession>
<feature type="transmembrane region" description="Helical" evidence="1">
    <location>
        <begin position="36"/>
        <end position="59"/>
    </location>
</feature>
<keyword evidence="3" id="KW-1185">Reference proteome</keyword>
<keyword evidence="1" id="KW-1133">Transmembrane helix</keyword>